<reference evidence="2" key="1">
    <citation type="submission" date="2020-03" db="EMBL/GenBank/DDBJ databases">
        <title>The deep terrestrial virosphere.</title>
        <authorList>
            <person name="Holmfeldt K."/>
            <person name="Nilsson E."/>
            <person name="Simone D."/>
            <person name="Lopez-Fernandez M."/>
            <person name="Wu X."/>
            <person name="de Brujin I."/>
            <person name="Lundin D."/>
            <person name="Andersson A."/>
            <person name="Bertilsson S."/>
            <person name="Dopson M."/>
        </authorList>
    </citation>
    <scope>NUCLEOTIDE SEQUENCE</scope>
    <source>
        <strain evidence="2">MM415B00647</strain>
    </source>
</reference>
<gene>
    <name evidence="2" type="ORF">MM415B00647_0025</name>
</gene>
<dbReference type="AlphaFoldDB" id="A0A6M3J2L4"/>
<keyword evidence="1" id="KW-1133">Transmembrane helix</keyword>
<dbReference type="EMBL" id="MT141491">
    <property type="protein sequence ID" value="QJA63152.1"/>
    <property type="molecule type" value="Genomic_DNA"/>
</dbReference>
<sequence>MTIFKSRKRIITVCYYGKLGVERSVIYVVTYPIWGFPKIRKGVYMFDTVYFLIVGSHFFRLHIHYPVWM</sequence>
<evidence type="ECO:0000313" key="2">
    <source>
        <dbReference type="EMBL" id="QJA63152.1"/>
    </source>
</evidence>
<name>A0A6M3J2L4_9ZZZZ</name>
<accession>A0A6M3J2L4</accession>
<proteinExistence type="predicted"/>
<keyword evidence="1" id="KW-0812">Transmembrane</keyword>
<feature type="transmembrane region" description="Helical" evidence="1">
    <location>
        <begin position="43"/>
        <end position="63"/>
    </location>
</feature>
<evidence type="ECO:0000256" key="1">
    <source>
        <dbReference type="SAM" id="Phobius"/>
    </source>
</evidence>
<organism evidence="2">
    <name type="scientific">viral metagenome</name>
    <dbReference type="NCBI Taxonomy" id="1070528"/>
    <lineage>
        <taxon>unclassified sequences</taxon>
        <taxon>metagenomes</taxon>
        <taxon>organismal metagenomes</taxon>
    </lineage>
</organism>
<keyword evidence="1" id="KW-0472">Membrane</keyword>
<protein>
    <submittedName>
        <fullName evidence="2">Uncharacterized protein</fullName>
    </submittedName>
</protein>